<keyword evidence="2" id="KW-0540">Nuclease</keyword>
<sequence>MHARVLVLNADYTPFDIIGWKRAMRKLLDQKGSNVITVKYFIEPKIIHDGSGREYSIPSVIVLKKYIGSQNKQATYTKSSIYARDRNKCQYCGILTTHSNRTVDHVIPKSHWNPRRYSFKLSSFENVVTSCVQCNTKKRNRTPQQAGMNLIKKPQSLTRAQAYILKLTLYPPEKEWLEFITYNR</sequence>
<evidence type="ECO:0000313" key="2">
    <source>
        <dbReference type="EMBL" id="QJA57716.1"/>
    </source>
</evidence>
<dbReference type="PANTHER" id="PTHR33877:SF2">
    <property type="entry name" value="OS07G0170200 PROTEIN"/>
    <property type="match status" value="1"/>
</dbReference>
<organism evidence="2">
    <name type="scientific">viral metagenome</name>
    <dbReference type="NCBI Taxonomy" id="1070528"/>
    <lineage>
        <taxon>unclassified sequences</taxon>
        <taxon>metagenomes</taxon>
        <taxon>organismal metagenomes</taxon>
    </lineage>
</organism>
<dbReference type="InterPro" id="IPR002711">
    <property type="entry name" value="HNH"/>
</dbReference>
<keyword evidence="2" id="KW-0378">Hydrolase</keyword>
<dbReference type="EMBL" id="MT141288">
    <property type="protein sequence ID" value="QJA57716.1"/>
    <property type="molecule type" value="Genomic_DNA"/>
</dbReference>
<dbReference type="AlphaFoldDB" id="A0A6M3IJP4"/>
<dbReference type="Gene3D" id="1.10.30.50">
    <property type="match status" value="1"/>
</dbReference>
<dbReference type="PANTHER" id="PTHR33877">
    <property type="entry name" value="SLL1193 PROTEIN"/>
    <property type="match status" value="1"/>
</dbReference>
<feature type="domain" description="HNH" evidence="1">
    <location>
        <begin position="89"/>
        <end position="141"/>
    </location>
</feature>
<evidence type="ECO:0000259" key="1">
    <source>
        <dbReference type="Pfam" id="PF01844"/>
    </source>
</evidence>
<dbReference type="Pfam" id="PF01844">
    <property type="entry name" value="HNH"/>
    <property type="match status" value="1"/>
</dbReference>
<gene>
    <name evidence="2" type="ORF">MM415B01579_0014</name>
</gene>
<accession>A0A6M3IJP4</accession>
<dbReference type="CDD" id="cd00085">
    <property type="entry name" value="HNHc"/>
    <property type="match status" value="1"/>
</dbReference>
<dbReference type="GO" id="GO:0008270">
    <property type="term" value="F:zinc ion binding"/>
    <property type="evidence" value="ECO:0007669"/>
    <property type="project" value="InterPro"/>
</dbReference>
<proteinExistence type="predicted"/>
<reference evidence="2" key="1">
    <citation type="submission" date="2020-03" db="EMBL/GenBank/DDBJ databases">
        <title>The deep terrestrial virosphere.</title>
        <authorList>
            <person name="Holmfeldt K."/>
            <person name="Nilsson E."/>
            <person name="Simone D."/>
            <person name="Lopez-Fernandez M."/>
            <person name="Wu X."/>
            <person name="de Brujin I."/>
            <person name="Lundin D."/>
            <person name="Andersson A."/>
            <person name="Bertilsson S."/>
            <person name="Dopson M."/>
        </authorList>
    </citation>
    <scope>NUCLEOTIDE SEQUENCE</scope>
    <source>
        <strain evidence="2">MM415B01579</strain>
    </source>
</reference>
<dbReference type="GO" id="GO:0004519">
    <property type="term" value="F:endonuclease activity"/>
    <property type="evidence" value="ECO:0007669"/>
    <property type="project" value="UniProtKB-KW"/>
</dbReference>
<keyword evidence="2" id="KW-0255">Endonuclease</keyword>
<dbReference type="GO" id="GO:0003676">
    <property type="term" value="F:nucleic acid binding"/>
    <property type="evidence" value="ECO:0007669"/>
    <property type="project" value="InterPro"/>
</dbReference>
<dbReference type="InterPro" id="IPR003615">
    <property type="entry name" value="HNH_nuc"/>
</dbReference>
<name>A0A6M3IJP4_9ZZZZ</name>
<dbReference type="InterPro" id="IPR052892">
    <property type="entry name" value="NA-targeting_endonuclease"/>
</dbReference>
<protein>
    <submittedName>
        <fullName evidence="2">Putative homing endonuclease</fullName>
    </submittedName>
</protein>